<dbReference type="PROSITE" id="PS51379">
    <property type="entry name" value="4FE4S_FER_2"/>
    <property type="match status" value="4"/>
</dbReference>
<dbReference type="OrthoDB" id="9808559at2"/>
<organism evidence="6 7">
    <name type="scientific">Aidingimonas halophila</name>
    <dbReference type="NCBI Taxonomy" id="574349"/>
    <lineage>
        <taxon>Bacteria</taxon>
        <taxon>Pseudomonadati</taxon>
        <taxon>Pseudomonadota</taxon>
        <taxon>Gammaproteobacteria</taxon>
        <taxon>Oceanospirillales</taxon>
        <taxon>Halomonadaceae</taxon>
        <taxon>Aidingimonas</taxon>
    </lineage>
</organism>
<dbReference type="PROSITE" id="PS00198">
    <property type="entry name" value="4FE4S_FER_1"/>
    <property type="match status" value="2"/>
</dbReference>
<reference evidence="6 7" key="1">
    <citation type="submission" date="2016-10" db="EMBL/GenBank/DDBJ databases">
        <authorList>
            <person name="de Groot N.N."/>
        </authorList>
    </citation>
    <scope>NUCLEOTIDE SEQUENCE [LARGE SCALE GENOMIC DNA]</scope>
    <source>
        <strain evidence="6 7">DSM 19219</strain>
    </source>
</reference>
<dbReference type="RefSeq" id="WP_092569706.1">
    <property type="nucleotide sequence ID" value="NZ_BMXH01000003.1"/>
</dbReference>
<dbReference type="InterPro" id="IPR050572">
    <property type="entry name" value="Fe-S_Ferredoxin"/>
</dbReference>
<evidence type="ECO:0000313" key="6">
    <source>
        <dbReference type="EMBL" id="SDX41802.1"/>
    </source>
</evidence>
<dbReference type="InterPro" id="IPR017900">
    <property type="entry name" value="4Fe4S_Fe_S_CS"/>
</dbReference>
<dbReference type="Proteomes" id="UP000198500">
    <property type="component" value="Unassembled WGS sequence"/>
</dbReference>
<dbReference type="GO" id="GO:0046872">
    <property type="term" value="F:metal ion binding"/>
    <property type="evidence" value="ECO:0007669"/>
    <property type="project" value="UniProtKB-KW"/>
</dbReference>
<protein>
    <submittedName>
        <fullName evidence="6">Ferredoxin</fullName>
    </submittedName>
</protein>
<dbReference type="EMBL" id="FNNI01000005">
    <property type="protein sequence ID" value="SDX41802.1"/>
    <property type="molecule type" value="Genomic_DNA"/>
</dbReference>
<evidence type="ECO:0000259" key="5">
    <source>
        <dbReference type="PROSITE" id="PS51379"/>
    </source>
</evidence>
<keyword evidence="4" id="KW-0411">Iron-sulfur</keyword>
<dbReference type="GO" id="GO:0051539">
    <property type="term" value="F:4 iron, 4 sulfur cluster binding"/>
    <property type="evidence" value="ECO:0007669"/>
    <property type="project" value="UniProtKB-KW"/>
</dbReference>
<feature type="domain" description="4Fe-4S ferredoxin-type" evidence="5">
    <location>
        <begin position="186"/>
        <end position="215"/>
    </location>
</feature>
<keyword evidence="3" id="KW-0408">Iron</keyword>
<keyword evidence="7" id="KW-1185">Reference proteome</keyword>
<feature type="domain" description="4Fe-4S ferredoxin-type" evidence="5">
    <location>
        <begin position="460"/>
        <end position="489"/>
    </location>
</feature>
<evidence type="ECO:0000256" key="2">
    <source>
        <dbReference type="ARBA" id="ARBA00022723"/>
    </source>
</evidence>
<dbReference type="InterPro" id="IPR017896">
    <property type="entry name" value="4Fe4S_Fe-S-bd"/>
</dbReference>
<evidence type="ECO:0000256" key="4">
    <source>
        <dbReference type="ARBA" id="ARBA00023014"/>
    </source>
</evidence>
<name>A0A1H3BIL9_9GAMM</name>
<dbReference type="Gene3D" id="3.30.70.20">
    <property type="match status" value="2"/>
</dbReference>
<dbReference type="SUPFAM" id="SSF54862">
    <property type="entry name" value="4Fe-4S ferredoxins"/>
    <property type="match status" value="1"/>
</dbReference>
<dbReference type="PANTHER" id="PTHR43687">
    <property type="entry name" value="ADENYLYLSULFATE REDUCTASE, BETA SUBUNIT"/>
    <property type="match status" value="1"/>
</dbReference>
<keyword evidence="2" id="KW-0479">Metal-binding</keyword>
<evidence type="ECO:0000256" key="3">
    <source>
        <dbReference type="ARBA" id="ARBA00023004"/>
    </source>
</evidence>
<dbReference type="STRING" id="574349.SAMN05443545_105237"/>
<evidence type="ECO:0000313" key="7">
    <source>
        <dbReference type="Proteomes" id="UP000198500"/>
    </source>
</evidence>
<dbReference type="Pfam" id="PF12838">
    <property type="entry name" value="Fer4_7"/>
    <property type="match status" value="2"/>
</dbReference>
<feature type="domain" description="4Fe-4S ferredoxin-type" evidence="5">
    <location>
        <begin position="429"/>
        <end position="458"/>
    </location>
</feature>
<evidence type="ECO:0000256" key="1">
    <source>
        <dbReference type="ARBA" id="ARBA00022485"/>
    </source>
</evidence>
<keyword evidence="1" id="KW-0004">4Fe-4S</keyword>
<feature type="domain" description="4Fe-4S ferredoxin-type" evidence="5">
    <location>
        <begin position="219"/>
        <end position="248"/>
    </location>
</feature>
<gene>
    <name evidence="6" type="ORF">SAMN05443545_105237</name>
</gene>
<dbReference type="AlphaFoldDB" id="A0A1H3BIL9"/>
<sequence length="569" mass="62649">MNQRLIGAATLDAGANEQARDAATQQVSWPVNLTPASVEYQSQGNLLIIGAHDDCVAASRRLHSCGLASVTLLAYGKRSDTAWGNVPCWHIARQQQSIDIQGYLGSFDVWLDHDEGPINLAKASIDRPHFDLILDLGEPPQLALELNPPGYFACQWHTQACEDVLQAIPEHIGAFEKPRYFQIDHDRCAHDSSGHTGCTRCLSVCPADAISERQQRIESWIEIDPYRCQGAGSCTSVCPTGAIQYRLPQPQQQHDYIGRLLTRYRQAGGGQPVVRFIEAVHRQSEVIPTPGHLLDVPLDELGAGGMEHWLGALVSGACEVRIHCHDTLPASIVTMLENQWEQTRSLLVALGHSQDRVQILGEHDQDARDALPCHDNAIGTSKDIPDEMLHQISRSGDKRERLNMILEWLEAQGTVDEQRHALPDDAPFGGLTVDTQACTLCMSCVAACPTPALAAGESTPQLRFREADCVQCGLCASACPEDAIRLVPGFLSSPTRYQRHIKHEEPPFECISCGKPFATVSTIEAIKSKLADHPYFAGDAMARLEMCEDCRVKDVWRDMAKNPESQLKV</sequence>
<dbReference type="PANTHER" id="PTHR43687:SF4">
    <property type="entry name" value="BLR5484 PROTEIN"/>
    <property type="match status" value="1"/>
</dbReference>
<proteinExistence type="predicted"/>
<accession>A0A1H3BIL9</accession>